<comment type="subcellular location">
    <subcellularLocation>
        <location evidence="1">Membrane</location>
        <topology evidence="1">Multi-pass membrane protein</topology>
    </subcellularLocation>
</comment>
<feature type="transmembrane region" description="Helical" evidence="7">
    <location>
        <begin position="105"/>
        <end position="128"/>
    </location>
</feature>
<sequence>MPSADLLRQLLANPPDPFEPLPLSNRKETIYGSIIPFTIVAWIAVVLRLNVRFRVLREPGWDDFFVVLSAICMTVATVTTLRAVTYGLGKHFIYIGLENTSSYLLSFYISNSMYITNTALIKISLLLQYLRIFKAGTMRWVCLALLGIISLWGIAYSFMSWFPCFPPSLYWDSKLATNTCYGYGFKDTESFVAIYMSHTVLNMAFDIAVFLTPMVLFREPNLRKKNVLAMTGVFLFGAVVVFTSIWRLYTISSSRAPTHPYIDFTWWSPISIILSSLEIDLAIMCASIPIFWPVIEKSLAQIFVTREVRVTEHRRLDDEQGLAYELEHNHKMGMERSASLKSDGGQSRESLTREVSHSSGNEASVGGGRGGGDDLGRHYKDHYVVAQVDPLALENGSTGMRGIETNVNSGPKPKWRL</sequence>
<evidence type="ECO:0000313" key="10">
    <source>
        <dbReference type="Proteomes" id="UP000481861"/>
    </source>
</evidence>
<feature type="transmembrane region" description="Helical" evidence="7">
    <location>
        <begin position="266"/>
        <end position="292"/>
    </location>
</feature>
<comment type="caution">
    <text evidence="9">The sequence shown here is derived from an EMBL/GenBank/DDBJ whole genome shotgun (WGS) entry which is preliminary data.</text>
</comment>
<evidence type="ECO:0000256" key="3">
    <source>
        <dbReference type="ARBA" id="ARBA00022989"/>
    </source>
</evidence>
<evidence type="ECO:0000256" key="1">
    <source>
        <dbReference type="ARBA" id="ARBA00004141"/>
    </source>
</evidence>
<feature type="domain" description="Rhodopsin" evidence="8">
    <location>
        <begin position="47"/>
        <end position="296"/>
    </location>
</feature>
<feature type="region of interest" description="Disordered" evidence="6">
    <location>
        <begin position="395"/>
        <end position="417"/>
    </location>
</feature>
<evidence type="ECO:0000259" key="8">
    <source>
        <dbReference type="Pfam" id="PF20684"/>
    </source>
</evidence>
<comment type="similarity">
    <text evidence="5">Belongs to the SAT4 family.</text>
</comment>
<evidence type="ECO:0000256" key="7">
    <source>
        <dbReference type="SAM" id="Phobius"/>
    </source>
</evidence>
<feature type="transmembrane region" description="Helical" evidence="7">
    <location>
        <begin position="30"/>
        <end position="51"/>
    </location>
</feature>
<dbReference type="InterPro" id="IPR049326">
    <property type="entry name" value="Rhodopsin_dom_fungi"/>
</dbReference>
<dbReference type="Proteomes" id="UP000481861">
    <property type="component" value="Unassembled WGS sequence"/>
</dbReference>
<evidence type="ECO:0000256" key="6">
    <source>
        <dbReference type="SAM" id="MobiDB-lite"/>
    </source>
</evidence>
<organism evidence="9 10">
    <name type="scientific">Massariosphaeria phaeospora</name>
    <dbReference type="NCBI Taxonomy" id="100035"/>
    <lineage>
        <taxon>Eukaryota</taxon>
        <taxon>Fungi</taxon>
        <taxon>Dikarya</taxon>
        <taxon>Ascomycota</taxon>
        <taxon>Pezizomycotina</taxon>
        <taxon>Dothideomycetes</taxon>
        <taxon>Pleosporomycetidae</taxon>
        <taxon>Pleosporales</taxon>
        <taxon>Pleosporales incertae sedis</taxon>
        <taxon>Massariosphaeria</taxon>
    </lineage>
</organism>
<feature type="transmembrane region" description="Helical" evidence="7">
    <location>
        <begin position="227"/>
        <end position="246"/>
    </location>
</feature>
<gene>
    <name evidence="9" type="ORF">BDV95DRAFT_380891</name>
</gene>
<keyword evidence="2 7" id="KW-0812">Transmembrane</keyword>
<dbReference type="AlphaFoldDB" id="A0A7C8MD21"/>
<keyword evidence="3 7" id="KW-1133">Transmembrane helix</keyword>
<feature type="region of interest" description="Disordered" evidence="6">
    <location>
        <begin position="337"/>
        <end position="372"/>
    </location>
</feature>
<dbReference type="Pfam" id="PF20684">
    <property type="entry name" value="Fung_rhodopsin"/>
    <property type="match status" value="1"/>
</dbReference>
<dbReference type="EMBL" id="JAADJZ010000009">
    <property type="protein sequence ID" value="KAF2872343.1"/>
    <property type="molecule type" value="Genomic_DNA"/>
</dbReference>
<proteinExistence type="inferred from homology"/>
<evidence type="ECO:0000256" key="5">
    <source>
        <dbReference type="ARBA" id="ARBA00038359"/>
    </source>
</evidence>
<accession>A0A7C8MD21</accession>
<dbReference type="PANTHER" id="PTHR33048">
    <property type="entry name" value="PTH11-LIKE INTEGRAL MEMBRANE PROTEIN (AFU_ORTHOLOGUE AFUA_5G11245)"/>
    <property type="match status" value="1"/>
</dbReference>
<evidence type="ECO:0000256" key="2">
    <source>
        <dbReference type="ARBA" id="ARBA00022692"/>
    </source>
</evidence>
<dbReference type="InterPro" id="IPR052337">
    <property type="entry name" value="SAT4-like"/>
</dbReference>
<feature type="transmembrane region" description="Helical" evidence="7">
    <location>
        <begin position="140"/>
        <end position="162"/>
    </location>
</feature>
<evidence type="ECO:0000256" key="4">
    <source>
        <dbReference type="ARBA" id="ARBA00023136"/>
    </source>
</evidence>
<dbReference type="OrthoDB" id="61113at2759"/>
<dbReference type="PANTHER" id="PTHR33048:SF47">
    <property type="entry name" value="INTEGRAL MEMBRANE PROTEIN-RELATED"/>
    <property type="match status" value="1"/>
</dbReference>
<evidence type="ECO:0000313" key="9">
    <source>
        <dbReference type="EMBL" id="KAF2872343.1"/>
    </source>
</evidence>
<keyword evidence="4 7" id="KW-0472">Membrane</keyword>
<feature type="transmembrane region" description="Helical" evidence="7">
    <location>
        <begin position="63"/>
        <end position="85"/>
    </location>
</feature>
<reference evidence="9 10" key="1">
    <citation type="submission" date="2020-01" db="EMBL/GenBank/DDBJ databases">
        <authorList>
            <consortium name="DOE Joint Genome Institute"/>
            <person name="Haridas S."/>
            <person name="Albert R."/>
            <person name="Binder M."/>
            <person name="Bloem J."/>
            <person name="Labutti K."/>
            <person name="Salamov A."/>
            <person name="Andreopoulos B."/>
            <person name="Baker S.E."/>
            <person name="Barry K."/>
            <person name="Bills G."/>
            <person name="Bluhm B.H."/>
            <person name="Cannon C."/>
            <person name="Castanera R."/>
            <person name="Culley D.E."/>
            <person name="Daum C."/>
            <person name="Ezra D."/>
            <person name="Gonzalez J.B."/>
            <person name="Henrissat B."/>
            <person name="Kuo A."/>
            <person name="Liang C."/>
            <person name="Lipzen A."/>
            <person name="Lutzoni F."/>
            <person name="Magnuson J."/>
            <person name="Mondo S."/>
            <person name="Nolan M."/>
            <person name="Ohm R."/>
            <person name="Pangilinan J."/>
            <person name="Park H.-J.H."/>
            <person name="Ramirez L."/>
            <person name="Alfaro M."/>
            <person name="Sun H."/>
            <person name="Tritt A."/>
            <person name="Yoshinaga Y."/>
            <person name="Zwiers L.-H.L."/>
            <person name="Turgeon B.G."/>
            <person name="Goodwin S.B."/>
            <person name="Spatafora J.W."/>
            <person name="Crous P.W."/>
            <person name="Grigoriev I.V."/>
        </authorList>
    </citation>
    <scope>NUCLEOTIDE SEQUENCE [LARGE SCALE GENOMIC DNA]</scope>
    <source>
        <strain evidence="9 10">CBS 611.86</strain>
    </source>
</reference>
<protein>
    <recommendedName>
        <fullName evidence="8">Rhodopsin domain-containing protein</fullName>
    </recommendedName>
</protein>
<name>A0A7C8MD21_9PLEO</name>
<feature type="transmembrane region" description="Helical" evidence="7">
    <location>
        <begin position="192"/>
        <end position="215"/>
    </location>
</feature>
<keyword evidence="10" id="KW-1185">Reference proteome</keyword>
<dbReference type="GO" id="GO:0016020">
    <property type="term" value="C:membrane"/>
    <property type="evidence" value="ECO:0007669"/>
    <property type="project" value="UniProtKB-SubCell"/>
</dbReference>